<evidence type="ECO:0000256" key="1">
    <source>
        <dbReference type="ARBA" id="ARBA00001286"/>
    </source>
</evidence>
<dbReference type="Gene3D" id="1.10.10.10">
    <property type="entry name" value="Winged helix-like DNA-binding domain superfamily/Winged helix DNA-binding domain"/>
    <property type="match status" value="1"/>
</dbReference>
<organism evidence="11 12">
    <name type="scientific">Streptomyces gelaticus</name>
    <dbReference type="NCBI Taxonomy" id="285446"/>
    <lineage>
        <taxon>Bacteria</taxon>
        <taxon>Bacillati</taxon>
        <taxon>Actinomycetota</taxon>
        <taxon>Actinomycetes</taxon>
        <taxon>Kitasatosporales</taxon>
        <taxon>Streptomycetaceae</taxon>
        <taxon>Streptomyces</taxon>
    </lineage>
</organism>
<feature type="domain" description="Methylated-DNA-[protein]-cysteine S-methyltransferase DNA binding" evidence="9">
    <location>
        <begin position="85"/>
        <end position="164"/>
    </location>
</feature>
<evidence type="ECO:0000259" key="10">
    <source>
        <dbReference type="Pfam" id="PF02870"/>
    </source>
</evidence>
<dbReference type="PANTHER" id="PTHR10815">
    <property type="entry name" value="METHYLATED-DNA--PROTEIN-CYSTEINE METHYLTRANSFERASE"/>
    <property type="match status" value="1"/>
</dbReference>
<keyword evidence="2 8" id="KW-0963">Cytoplasm</keyword>
<feature type="domain" description="Methylguanine DNA methyltransferase ribonuclease-like" evidence="10">
    <location>
        <begin position="13"/>
        <end position="80"/>
    </location>
</feature>
<comment type="subcellular location">
    <subcellularLocation>
        <location evidence="8">Cytoplasm</location>
    </subcellularLocation>
</comment>
<evidence type="ECO:0000256" key="7">
    <source>
        <dbReference type="ARBA" id="ARBA00049348"/>
    </source>
</evidence>
<comment type="function">
    <text evidence="8">Involved in the cellular defense against the biological effects of O6-methylguanine (O6-MeG) and O4-methylthymine (O4-MeT) in DNA. Repairs the methylated nucleobase in DNA by stoichiometrically transferring the methyl group to a cysteine residue in the enzyme. This is a suicide reaction: the enzyme is irreversibly inactivated.</text>
</comment>
<evidence type="ECO:0000256" key="5">
    <source>
        <dbReference type="ARBA" id="ARBA00022763"/>
    </source>
</evidence>
<comment type="catalytic activity">
    <reaction evidence="7 8">
        <text>a 6-O-methyl-2'-deoxyguanosine in DNA + L-cysteinyl-[protein] = S-methyl-L-cysteinyl-[protein] + a 2'-deoxyguanosine in DNA</text>
        <dbReference type="Rhea" id="RHEA:24000"/>
        <dbReference type="Rhea" id="RHEA-COMP:10131"/>
        <dbReference type="Rhea" id="RHEA-COMP:10132"/>
        <dbReference type="Rhea" id="RHEA-COMP:11367"/>
        <dbReference type="Rhea" id="RHEA-COMP:11368"/>
        <dbReference type="ChEBI" id="CHEBI:29950"/>
        <dbReference type="ChEBI" id="CHEBI:82612"/>
        <dbReference type="ChEBI" id="CHEBI:85445"/>
        <dbReference type="ChEBI" id="CHEBI:85448"/>
        <dbReference type="EC" id="2.1.1.63"/>
    </reaction>
</comment>
<dbReference type="InterPro" id="IPR023546">
    <property type="entry name" value="MGMT"/>
</dbReference>
<evidence type="ECO:0000259" key="9">
    <source>
        <dbReference type="Pfam" id="PF01035"/>
    </source>
</evidence>
<evidence type="ECO:0000313" key="12">
    <source>
        <dbReference type="Proteomes" id="UP000660675"/>
    </source>
</evidence>
<keyword evidence="5 8" id="KW-0227">DNA damage</keyword>
<dbReference type="EC" id="2.1.1.63" evidence="8"/>
<sequence>MTTTHPRTTTRQHTVLDSPYGPLTLVATDKVLSGLYMTGQRHRPPEETFGEPDPRPFTETARQLDAYFAGELHTFDLPLHLDGTPFQRRVWAQLQLIPYGETRSYGELAENLGKPGASRAVGLANGKNPVGIIVPCHRVIGASGSLTGYGGGLDRKQRLLAFEKGTENDTPALF</sequence>
<dbReference type="InterPro" id="IPR036631">
    <property type="entry name" value="MGMT_N_sf"/>
</dbReference>
<comment type="miscellaneous">
    <text evidence="8">This enzyme catalyzes only one turnover and therefore is not strictly catalytic. According to one definition, an enzyme is a biocatalyst that acts repeatedly and over many reaction cycles.</text>
</comment>
<dbReference type="InterPro" id="IPR036388">
    <property type="entry name" value="WH-like_DNA-bd_sf"/>
</dbReference>
<dbReference type="Pfam" id="PF02870">
    <property type="entry name" value="Methyltransf_1N"/>
    <property type="match status" value="1"/>
</dbReference>
<evidence type="ECO:0000256" key="3">
    <source>
        <dbReference type="ARBA" id="ARBA00022603"/>
    </source>
</evidence>
<dbReference type="Pfam" id="PF01035">
    <property type="entry name" value="DNA_binding_1"/>
    <property type="match status" value="1"/>
</dbReference>
<comment type="catalytic activity">
    <reaction evidence="1 8">
        <text>a 4-O-methyl-thymidine in DNA + L-cysteinyl-[protein] = a thymidine in DNA + S-methyl-L-cysteinyl-[protein]</text>
        <dbReference type="Rhea" id="RHEA:53428"/>
        <dbReference type="Rhea" id="RHEA-COMP:10131"/>
        <dbReference type="Rhea" id="RHEA-COMP:10132"/>
        <dbReference type="Rhea" id="RHEA-COMP:13555"/>
        <dbReference type="Rhea" id="RHEA-COMP:13556"/>
        <dbReference type="ChEBI" id="CHEBI:29950"/>
        <dbReference type="ChEBI" id="CHEBI:82612"/>
        <dbReference type="ChEBI" id="CHEBI:137386"/>
        <dbReference type="ChEBI" id="CHEBI:137387"/>
        <dbReference type="EC" id="2.1.1.63"/>
    </reaction>
</comment>
<keyword evidence="12" id="KW-1185">Reference proteome</keyword>
<feature type="active site" description="Nucleophile; methyl group acceptor" evidence="8">
    <location>
        <position position="136"/>
    </location>
</feature>
<dbReference type="GO" id="GO:0008168">
    <property type="term" value="F:methyltransferase activity"/>
    <property type="evidence" value="ECO:0007669"/>
    <property type="project" value="UniProtKB-KW"/>
</dbReference>
<dbReference type="InterPro" id="IPR001497">
    <property type="entry name" value="MethylDNA_cys_MeTrfase_AS"/>
</dbReference>
<dbReference type="SUPFAM" id="SSF46767">
    <property type="entry name" value="Methylated DNA-protein cysteine methyltransferase, C-terminal domain"/>
    <property type="match status" value="1"/>
</dbReference>
<dbReference type="EMBL" id="BMTF01000001">
    <property type="protein sequence ID" value="GGV73246.1"/>
    <property type="molecule type" value="Genomic_DNA"/>
</dbReference>
<gene>
    <name evidence="11" type="ORF">GCM10015535_00180</name>
</gene>
<evidence type="ECO:0000256" key="2">
    <source>
        <dbReference type="ARBA" id="ARBA00022490"/>
    </source>
</evidence>
<evidence type="ECO:0000256" key="8">
    <source>
        <dbReference type="HAMAP-Rule" id="MF_00772"/>
    </source>
</evidence>
<dbReference type="GO" id="GO:0032259">
    <property type="term" value="P:methylation"/>
    <property type="evidence" value="ECO:0007669"/>
    <property type="project" value="UniProtKB-KW"/>
</dbReference>
<evidence type="ECO:0000313" key="11">
    <source>
        <dbReference type="EMBL" id="GGV73246.1"/>
    </source>
</evidence>
<keyword evidence="6 8" id="KW-0234">DNA repair</keyword>
<reference evidence="12" key="1">
    <citation type="journal article" date="2019" name="Int. J. Syst. Evol. Microbiol.">
        <title>The Global Catalogue of Microorganisms (GCM) 10K type strain sequencing project: providing services to taxonomists for standard genome sequencing and annotation.</title>
        <authorList>
            <consortium name="The Broad Institute Genomics Platform"/>
            <consortium name="The Broad Institute Genome Sequencing Center for Infectious Disease"/>
            <person name="Wu L."/>
            <person name="Ma J."/>
        </authorList>
    </citation>
    <scope>NUCLEOTIDE SEQUENCE [LARGE SCALE GENOMIC DNA]</scope>
    <source>
        <strain evidence="12">JCM 4376</strain>
    </source>
</reference>
<dbReference type="Proteomes" id="UP000660675">
    <property type="component" value="Unassembled WGS sequence"/>
</dbReference>
<proteinExistence type="inferred from homology"/>
<keyword evidence="4 8" id="KW-0808">Transferase</keyword>
<name>A0ABQ2VSC5_9ACTN</name>
<accession>A0ABQ2VSC5</accession>
<dbReference type="PANTHER" id="PTHR10815:SF5">
    <property type="entry name" value="METHYLATED-DNA--PROTEIN-CYSTEINE METHYLTRANSFERASE"/>
    <property type="match status" value="1"/>
</dbReference>
<dbReference type="NCBIfam" id="TIGR00589">
    <property type="entry name" value="ogt"/>
    <property type="match status" value="1"/>
</dbReference>
<dbReference type="InterPro" id="IPR036217">
    <property type="entry name" value="MethylDNA_cys_MeTrfase_DNAb"/>
</dbReference>
<evidence type="ECO:0000256" key="4">
    <source>
        <dbReference type="ARBA" id="ARBA00022679"/>
    </source>
</evidence>
<dbReference type="CDD" id="cd06445">
    <property type="entry name" value="ATase"/>
    <property type="match status" value="1"/>
</dbReference>
<evidence type="ECO:0000256" key="6">
    <source>
        <dbReference type="ARBA" id="ARBA00023204"/>
    </source>
</evidence>
<comment type="caution">
    <text evidence="11">The sequence shown here is derived from an EMBL/GenBank/DDBJ whole genome shotgun (WGS) entry which is preliminary data.</text>
</comment>
<dbReference type="RefSeq" id="WP_189539633.1">
    <property type="nucleotide sequence ID" value="NZ_BMTF01000001.1"/>
</dbReference>
<dbReference type="PROSITE" id="PS00374">
    <property type="entry name" value="MGMT"/>
    <property type="match status" value="1"/>
</dbReference>
<protein>
    <recommendedName>
        <fullName evidence="8">Methylated-DNA--protein-cysteine methyltransferase</fullName>
        <ecNumber evidence="8">2.1.1.63</ecNumber>
    </recommendedName>
    <alternativeName>
        <fullName evidence="8">6-O-methylguanine-DNA methyltransferase</fullName>
        <shortName evidence="8">MGMT</shortName>
    </alternativeName>
    <alternativeName>
        <fullName evidence="8">O-6-methylguanine-DNA-alkyltransferase</fullName>
    </alternativeName>
</protein>
<keyword evidence="3 8" id="KW-0489">Methyltransferase</keyword>
<dbReference type="InterPro" id="IPR008332">
    <property type="entry name" value="MethylG_MeTrfase_N"/>
</dbReference>
<dbReference type="InterPro" id="IPR014048">
    <property type="entry name" value="MethylDNA_cys_MeTrfase_DNA-bd"/>
</dbReference>
<comment type="similarity">
    <text evidence="8">Belongs to the MGMT family.</text>
</comment>
<dbReference type="SUPFAM" id="SSF53155">
    <property type="entry name" value="Methylated DNA-protein cysteine methyltransferase domain"/>
    <property type="match status" value="1"/>
</dbReference>
<dbReference type="Gene3D" id="3.30.160.70">
    <property type="entry name" value="Methylated DNA-protein cysteine methyltransferase domain"/>
    <property type="match status" value="1"/>
</dbReference>
<dbReference type="HAMAP" id="MF_00772">
    <property type="entry name" value="OGT"/>
    <property type="match status" value="1"/>
</dbReference>